<gene>
    <name evidence="4" type="ORF">CH360_06535</name>
    <name evidence="5" type="ORF">CH373_12435</name>
</gene>
<dbReference type="InterPro" id="IPR052169">
    <property type="entry name" value="CW_Biosynth-Accessory"/>
</dbReference>
<feature type="compositionally biased region" description="Basic residues" evidence="2">
    <location>
        <begin position="277"/>
        <end position="294"/>
    </location>
</feature>
<dbReference type="InterPro" id="IPR019079">
    <property type="entry name" value="Capsule_synth_CapA"/>
</dbReference>
<dbReference type="Proteomes" id="UP000231962">
    <property type="component" value="Unassembled WGS sequence"/>
</dbReference>
<dbReference type="Pfam" id="PF09587">
    <property type="entry name" value="PGA_cap"/>
    <property type="match status" value="1"/>
</dbReference>
<evidence type="ECO:0000256" key="2">
    <source>
        <dbReference type="SAM" id="MobiDB-lite"/>
    </source>
</evidence>
<sequence length="459" mass="52122">MRKENFLKFAKGLFRSCSRISSKKILLVINLFIVSSFLGCSFLEKRNQTSPTSTSEHGSPGSKLGDRILSEIEKIFGKERDPELIKILIGGDVMFNWGIRDTIKHKGTLAPVEELKDLFEEADFRMLNLETPVVSEKSWDLNKSYVFQAKEQDLESLSFLNVDLVFLGNNHAMDHGVEGLEETRKYLKKKSIYGIGAGMNLSEAMLPWSTEKSGTKLRVYSATNVAENRDHYAGLKPGVFQFNLETVFSLFDREEGIVRQAKSLSPVKVSTNISDRKSKKKSQVTNRKQGKKKGKLQKQKLAFEFQKLQSRKNTATWMRIFSVHWGTEYSPVPTQEQREQAKVLLESGVQVIVGHHPHIPQGIEKIGQGIVFYSLGNLIFGSRNSYLNHNLIAILYVKKGKLQKVELIPIFGKFQNDEHIVRPLEGEEARSFLHEIAVLSQDLGTTIKIEGERGWIEFD</sequence>
<dbReference type="RefSeq" id="WP_100713217.1">
    <property type="nucleotide sequence ID" value="NZ_NPDY01000004.1"/>
</dbReference>
<dbReference type="CDD" id="cd07381">
    <property type="entry name" value="MPP_CapA"/>
    <property type="match status" value="1"/>
</dbReference>
<comment type="caution">
    <text evidence="5">The sequence shown here is derived from an EMBL/GenBank/DDBJ whole genome shotgun (WGS) entry which is preliminary data.</text>
</comment>
<evidence type="ECO:0000256" key="1">
    <source>
        <dbReference type="ARBA" id="ARBA00005662"/>
    </source>
</evidence>
<dbReference type="Proteomes" id="UP000231990">
    <property type="component" value="Unassembled WGS sequence"/>
</dbReference>
<dbReference type="OrthoDB" id="9810906at2"/>
<keyword evidence="6" id="KW-1185">Reference proteome</keyword>
<reference evidence="6 7" key="1">
    <citation type="submission" date="2017-07" db="EMBL/GenBank/DDBJ databases">
        <title>Leptospira spp. isolated from tropical soils.</title>
        <authorList>
            <person name="Thibeaux R."/>
            <person name="Iraola G."/>
            <person name="Ferres I."/>
            <person name="Bierque E."/>
            <person name="Girault D."/>
            <person name="Soupe-Gilbert M.-E."/>
            <person name="Picardeau M."/>
            <person name="Goarant C."/>
        </authorList>
    </citation>
    <scope>NUCLEOTIDE SEQUENCE [LARGE SCALE GENOMIC DNA]</scope>
    <source>
        <strain evidence="5 7">FH1-B-B1</strain>
        <strain evidence="4 6">FH1-B-C1</strain>
    </source>
</reference>
<evidence type="ECO:0000313" key="4">
    <source>
        <dbReference type="EMBL" id="PJZ70255.1"/>
    </source>
</evidence>
<dbReference type="Gene3D" id="3.60.21.10">
    <property type="match status" value="1"/>
</dbReference>
<dbReference type="PANTHER" id="PTHR33393:SF13">
    <property type="entry name" value="PGA BIOSYNTHESIS PROTEIN CAPA"/>
    <property type="match status" value="1"/>
</dbReference>
<feature type="domain" description="Capsule synthesis protein CapA" evidence="3">
    <location>
        <begin position="86"/>
        <end position="382"/>
    </location>
</feature>
<dbReference type="SUPFAM" id="SSF56300">
    <property type="entry name" value="Metallo-dependent phosphatases"/>
    <property type="match status" value="1"/>
</dbReference>
<dbReference type="InterPro" id="IPR029052">
    <property type="entry name" value="Metallo-depent_PP-like"/>
</dbReference>
<dbReference type="EMBL" id="NPDZ01000007">
    <property type="protein sequence ID" value="PJZ72861.1"/>
    <property type="molecule type" value="Genomic_DNA"/>
</dbReference>
<dbReference type="AlphaFoldDB" id="A0A2M9ZLK2"/>
<comment type="similarity">
    <text evidence="1">Belongs to the CapA family.</text>
</comment>
<evidence type="ECO:0000313" key="5">
    <source>
        <dbReference type="EMBL" id="PJZ72861.1"/>
    </source>
</evidence>
<evidence type="ECO:0000313" key="7">
    <source>
        <dbReference type="Proteomes" id="UP000231990"/>
    </source>
</evidence>
<dbReference type="EMBL" id="NPDY01000004">
    <property type="protein sequence ID" value="PJZ70255.1"/>
    <property type="molecule type" value="Genomic_DNA"/>
</dbReference>
<organism evidence="5 7">
    <name type="scientific">Leptospira perolatii</name>
    <dbReference type="NCBI Taxonomy" id="2023191"/>
    <lineage>
        <taxon>Bacteria</taxon>
        <taxon>Pseudomonadati</taxon>
        <taxon>Spirochaetota</taxon>
        <taxon>Spirochaetia</taxon>
        <taxon>Leptospirales</taxon>
        <taxon>Leptospiraceae</taxon>
        <taxon>Leptospira</taxon>
    </lineage>
</organism>
<evidence type="ECO:0000313" key="6">
    <source>
        <dbReference type="Proteomes" id="UP000231962"/>
    </source>
</evidence>
<feature type="region of interest" description="Disordered" evidence="2">
    <location>
        <begin position="269"/>
        <end position="294"/>
    </location>
</feature>
<proteinExistence type="inferred from homology"/>
<dbReference type="SMART" id="SM00854">
    <property type="entry name" value="PGA_cap"/>
    <property type="match status" value="1"/>
</dbReference>
<protein>
    <submittedName>
        <fullName evidence="5">Metallophosphatase</fullName>
    </submittedName>
</protein>
<name>A0A2M9ZLK2_9LEPT</name>
<dbReference type="PANTHER" id="PTHR33393">
    <property type="entry name" value="POLYGLUTAMINE SYNTHESIS ACCESSORY PROTEIN RV0574C-RELATED"/>
    <property type="match status" value="1"/>
</dbReference>
<evidence type="ECO:0000259" key="3">
    <source>
        <dbReference type="SMART" id="SM00854"/>
    </source>
</evidence>
<accession>A0A2M9ZLK2</accession>